<evidence type="ECO:0000313" key="1">
    <source>
        <dbReference type="EMBL" id="KAK5636921.1"/>
    </source>
</evidence>
<accession>A0AAN7ZDT8</accession>
<dbReference type="EMBL" id="JAWHQM010000083">
    <property type="protein sequence ID" value="KAK5636921.1"/>
    <property type="molecule type" value="Genomic_DNA"/>
</dbReference>
<dbReference type="AlphaFoldDB" id="A0AAN7ZDT8"/>
<sequence>MAEPWKNTEWCEGYSSLKRAELAALPHEIVERLQYQRPWHSKILLPSDVEEREDNLDYLESHDLDCLIILFRMLIGLGFSQESIKNVIVTCAMHDFGYDRHADYKVKGMLVSRLFPEYVDDKQMLQSKLTFQNLLQHIAVRKLILSAPCFELKDRRLLISDLKDPYRFESTDICSREDLIDTNEVKWDGISTLGQAVADQSFDCDPRAKNGTKVSRRYCTLPLFIRVMFTPDKDHMKRFEDVQHFQLKARCIEIGNRRIKEFTSDTRYHLQAVVKLDPRNTSPNSAEIRLYDLNGRMLVPRLESNIDHRDLVGQKIRPDSMWSAGDPSFNFILFYRKWSSLEDEQGCKIIP</sequence>
<comment type="caution">
    <text evidence="1">The sequence shown here is derived from an EMBL/GenBank/DDBJ whole genome shotgun (WGS) entry which is preliminary data.</text>
</comment>
<keyword evidence="2" id="KW-1185">Reference proteome</keyword>
<name>A0AAN7ZDT8_9PEZI</name>
<organism evidence="1 2">
    <name type="scientific">Xylaria bambusicola</name>
    <dbReference type="NCBI Taxonomy" id="326684"/>
    <lineage>
        <taxon>Eukaryota</taxon>
        <taxon>Fungi</taxon>
        <taxon>Dikarya</taxon>
        <taxon>Ascomycota</taxon>
        <taxon>Pezizomycotina</taxon>
        <taxon>Sordariomycetes</taxon>
        <taxon>Xylariomycetidae</taxon>
        <taxon>Xylariales</taxon>
        <taxon>Xylariaceae</taxon>
        <taxon>Xylaria</taxon>
    </lineage>
</organism>
<protein>
    <submittedName>
        <fullName evidence="1">Uncharacterized protein</fullName>
    </submittedName>
</protein>
<evidence type="ECO:0000313" key="2">
    <source>
        <dbReference type="Proteomes" id="UP001305414"/>
    </source>
</evidence>
<gene>
    <name evidence="1" type="ORF">RRF57_012633</name>
</gene>
<proteinExistence type="predicted"/>
<dbReference type="Proteomes" id="UP001305414">
    <property type="component" value="Unassembled WGS sequence"/>
</dbReference>
<reference evidence="1 2" key="1">
    <citation type="submission" date="2023-10" db="EMBL/GenBank/DDBJ databases">
        <title>Draft genome sequence of Xylaria bambusicola isolate GMP-LS, the root and basal stem rot pathogen of sugarcane in Indonesia.</title>
        <authorList>
            <person name="Selvaraj P."/>
            <person name="Muralishankar V."/>
            <person name="Muruganantham S."/>
            <person name="Sp S."/>
            <person name="Haryani S."/>
            <person name="Lau K.J.X."/>
            <person name="Naqvi N.I."/>
        </authorList>
    </citation>
    <scope>NUCLEOTIDE SEQUENCE [LARGE SCALE GENOMIC DNA]</scope>
    <source>
        <strain evidence="1">GMP-LS</strain>
    </source>
</reference>